<reference evidence="1 2" key="1">
    <citation type="journal article" date="2024" name="Environ. Microbiol.">
        <title>Novel evolutionary insights on the interactions of the Holosporales (Alphaproteobacteria) with eukaryotic hosts from comparative genomics.</title>
        <authorList>
            <person name="Giovannini M."/>
            <person name="Petroni G."/>
            <person name="Castelli M."/>
        </authorList>
    </citation>
    <scope>NUCLEOTIDE SEQUENCE [LARGE SCALE GENOMIC DNA]</scope>
    <source>
        <strain evidence="1 2">US_Bl 15I1</strain>
    </source>
</reference>
<gene>
    <name evidence="1" type="ORF">Bealeia1_00970</name>
</gene>
<organism evidence="1 2">
    <name type="scientific">Candidatus Bealeia paramacronuclearis</name>
    <dbReference type="NCBI Taxonomy" id="1921001"/>
    <lineage>
        <taxon>Bacteria</taxon>
        <taxon>Pseudomonadati</taxon>
        <taxon>Pseudomonadota</taxon>
        <taxon>Alphaproteobacteria</taxon>
        <taxon>Holosporales</taxon>
        <taxon>Holosporaceae</taxon>
        <taxon>Candidatus Bealeia</taxon>
    </lineage>
</organism>
<accession>A0ABZ2C4X3</accession>
<name>A0ABZ2C4X3_9PROT</name>
<keyword evidence="2" id="KW-1185">Reference proteome</keyword>
<evidence type="ECO:0008006" key="3">
    <source>
        <dbReference type="Google" id="ProtNLM"/>
    </source>
</evidence>
<dbReference type="Proteomes" id="UP001330434">
    <property type="component" value="Chromosome"/>
</dbReference>
<sequence length="195" mass="21685">MFVKSLTRIIPFALLLNLTGCSEPKMPEPMGLTYLTQAPLKVDVAHIEVVKKFKSKNQRPHVEHEFPVPPIAMVQQWVHDRFLAVGKSGTMTVTIEDASVVEVVLKGTKGFKGLFTIDQSERYDANVALKIEVTDDAGTSTGFTNASAKGSKSVSENMTLGQRRKVWMNLMEKVLNNLDGEVERNVQTHLGKFLK</sequence>
<evidence type="ECO:0000313" key="1">
    <source>
        <dbReference type="EMBL" id="WVX66785.1"/>
    </source>
</evidence>
<evidence type="ECO:0000313" key="2">
    <source>
        <dbReference type="Proteomes" id="UP001330434"/>
    </source>
</evidence>
<dbReference type="RefSeq" id="WP_331255611.1">
    <property type="nucleotide sequence ID" value="NZ_CP133270.1"/>
</dbReference>
<proteinExistence type="predicted"/>
<protein>
    <recommendedName>
        <fullName evidence="3">DUF3313 domain-containing protein</fullName>
    </recommendedName>
</protein>
<dbReference type="EMBL" id="CP133270">
    <property type="protein sequence ID" value="WVX66785.1"/>
    <property type="molecule type" value="Genomic_DNA"/>
</dbReference>